<dbReference type="KEGG" id="naci:NUH88_01150"/>
<dbReference type="AlphaFoldDB" id="A0A9J7ARR2"/>
<gene>
    <name evidence="1" type="ORF">NUH88_01150</name>
</gene>
<evidence type="ECO:0000313" key="2">
    <source>
        <dbReference type="Proteomes" id="UP001060336"/>
    </source>
</evidence>
<evidence type="ECO:0000313" key="1">
    <source>
        <dbReference type="EMBL" id="UUX50307.1"/>
    </source>
</evidence>
<dbReference type="EMBL" id="CP102480">
    <property type="protein sequence ID" value="UUX50307.1"/>
    <property type="molecule type" value="Genomic_DNA"/>
</dbReference>
<organism evidence="1 2">
    <name type="scientific">Nisaea acidiphila</name>
    <dbReference type="NCBI Taxonomy" id="1862145"/>
    <lineage>
        <taxon>Bacteria</taxon>
        <taxon>Pseudomonadati</taxon>
        <taxon>Pseudomonadota</taxon>
        <taxon>Alphaproteobacteria</taxon>
        <taxon>Rhodospirillales</taxon>
        <taxon>Thalassobaculaceae</taxon>
        <taxon>Nisaea</taxon>
    </lineage>
</organism>
<keyword evidence="2" id="KW-1185">Reference proteome</keyword>
<accession>A0A9J7ARR2</accession>
<reference evidence="1" key="1">
    <citation type="submission" date="2022-08" db="EMBL/GenBank/DDBJ databases">
        <title>Nisaea acidiphila sp. nov., isolated from a marine algal debris and emended description of the genus Nisaea Urios et al. 2008.</title>
        <authorList>
            <person name="Kwon K."/>
        </authorList>
    </citation>
    <scope>NUCLEOTIDE SEQUENCE</scope>
    <source>
        <strain evidence="1">MEBiC11861</strain>
    </source>
</reference>
<dbReference type="Proteomes" id="UP001060336">
    <property type="component" value="Chromosome"/>
</dbReference>
<dbReference type="RefSeq" id="WP_257769448.1">
    <property type="nucleotide sequence ID" value="NZ_CP102480.1"/>
</dbReference>
<sequence>MIEIYIECWASPDGIRYPWSIWQDGRQVDSSHATSLYENPDEAEEAARKYCNDVLKTSPSNVVRL</sequence>
<proteinExistence type="predicted"/>
<name>A0A9J7ARR2_9PROT</name>
<protein>
    <submittedName>
        <fullName evidence="1">Uncharacterized protein</fullName>
    </submittedName>
</protein>